<gene>
    <name evidence="7" type="ORF">EUX98_g2404</name>
</gene>
<comment type="similarity">
    <text evidence="2">Belongs to the SNAPC3/SRD2 family.</text>
</comment>
<dbReference type="GO" id="GO:0042795">
    <property type="term" value="P:snRNA transcription by RNA polymerase II"/>
    <property type="evidence" value="ECO:0007669"/>
    <property type="project" value="TreeGrafter"/>
</dbReference>
<dbReference type="Proteomes" id="UP000308730">
    <property type="component" value="Unassembled WGS sequence"/>
</dbReference>
<proteinExistence type="inferred from homology"/>
<comment type="subcellular location">
    <subcellularLocation>
        <location evidence="1">Nucleus</location>
    </subcellularLocation>
</comment>
<evidence type="ECO:0000256" key="2">
    <source>
        <dbReference type="ARBA" id="ARBA00010410"/>
    </source>
</evidence>
<evidence type="ECO:0008006" key="9">
    <source>
        <dbReference type="Google" id="ProtNLM"/>
    </source>
</evidence>
<reference evidence="7 8" key="1">
    <citation type="submission" date="2019-02" db="EMBL/GenBank/DDBJ databases">
        <title>Genome sequencing of the rare red list fungi Antrodiella citrinella (Flaviporus citrinellus).</title>
        <authorList>
            <person name="Buettner E."/>
            <person name="Kellner H."/>
        </authorList>
    </citation>
    <scope>NUCLEOTIDE SEQUENCE [LARGE SCALE GENOMIC DNA]</scope>
    <source>
        <strain evidence="7 8">DSM 108506</strain>
    </source>
</reference>
<dbReference type="Pfam" id="PF12251">
    <property type="entry name" value="SNAPC3"/>
    <property type="match status" value="1"/>
</dbReference>
<dbReference type="GO" id="GO:0019185">
    <property type="term" value="C:snRNA-activating protein complex"/>
    <property type="evidence" value="ECO:0007669"/>
    <property type="project" value="TreeGrafter"/>
</dbReference>
<keyword evidence="4" id="KW-0238">DNA-binding</keyword>
<sequence length="337" mass="37810">MSSSDTLFGPSSELIEVSKFIQTADSLTSESDLWSTTAQLAPGSSRDEWLNLPTSQKDAVEAECRVDDFRSTLNEVISNPHLMQHITKTHEANVYSIHETADTSHRRKRKRNVLADATDAPPDVRTLREKMDAVQLKSWPLGMNAALFIRPPKQADHNTLVNAKKLKMSESDVSRCQALLFVTVYNPVSWGHRLLARSSQHVLLSSQSLGDLHDTIPCTSHEIPREMVPYDNFTSGRNSTQTGNGGAVFCIEDQLYGDGLSEKDYADGYIEYVNALPEKKRPKTSKATSMHDTFLASMTLRLHTPYWLLHVGDCIHYVVFDQIRRLPINYTDNSTSA</sequence>
<name>A0A4S4MZ44_9APHY</name>
<evidence type="ECO:0000256" key="3">
    <source>
        <dbReference type="ARBA" id="ARBA00023015"/>
    </source>
</evidence>
<dbReference type="AlphaFoldDB" id="A0A4S4MZ44"/>
<keyword evidence="5" id="KW-0804">Transcription</keyword>
<protein>
    <recommendedName>
        <fullName evidence="9">snRNA-activating protein complex subunit 3</fullName>
    </recommendedName>
</protein>
<dbReference type="PANTHER" id="PTHR13421:SF16">
    <property type="entry name" value="SNRNA-ACTIVATING PROTEIN COMPLEX SUBUNIT 3"/>
    <property type="match status" value="1"/>
</dbReference>
<keyword evidence="3" id="KW-0805">Transcription regulation</keyword>
<comment type="caution">
    <text evidence="7">The sequence shown here is derived from an EMBL/GenBank/DDBJ whole genome shotgun (WGS) entry which is preliminary data.</text>
</comment>
<evidence type="ECO:0000256" key="5">
    <source>
        <dbReference type="ARBA" id="ARBA00023163"/>
    </source>
</evidence>
<dbReference type="InterPro" id="IPR022042">
    <property type="entry name" value="snRNA-activating_su3"/>
</dbReference>
<dbReference type="GO" id="GO:0003681">
    <property type="term" value="F:bent DNA binding"/>
    <property type="evidence" value="ECO:0007669"/>
    <property type="project" value="TreeGrafter"/>
</dbReference>
<dbReference type="GO" id="GO:0005634">
    <property type="term" value="C:nucleus"/>
    <property type="evidence" value="ECO:0007669"/>
    <property type="project" value="UniProtKB-SubCell"/>
</dbReference>
<dbReference type="PANTHER" id="PTHR13421">
    <property type="entry name" value="SNRNA-ACTIVATING PROTEIN COMPLEX SUBUNIT 3"/>
    <property type="match status" value="1"/>
</dbReference>
<dbReference type="GO" id="GO:0042796">
    <property type="term" value="P:snRNA transcription by RNA polymerase III"/>
    <property type="evidence" value="ECO:0007669"/>
    <property type="project" value="TreeGrafter"/>
</dbReference>
<dbReference type="GO" id="GO:0000978">
    <property type="term" value="F:RNA polymerase II cis-regulatory region sequence-specific DNA binding"/>
    <property type="evidence" value="ECO:0007669"/>
    <property type="project" value="TreeGrafter"/>
</dbReference>
<evidence type="ECO:0000313" key="7">
    <source>
        <dbReference type="EMBL" id="THH31789.1"/>
    </source>
</evidence>
<evidence type="ECO:0000256" key="4">
    <source>
        <dbReference type="ARBA" id="ARBA00023125"/>
    </source>
</evidence>
<dbReference type="GO" id="GO:0001046">
    <property type="term" value="F:core promoter sequence-specific DNA binding"/>
    <property type="evidence" value="ECO:0007669"/>
    <property type="project" value="TreeGrafter"/>
</dbReference>
<dbReference type="OrthoDB" id="3437960at2759"/>
<dbReference type="EMBL" id="SGPM01000037">
    <property type="protein sequence ID" value="THH31789.1"/>
    <property type="molecule type" value="Genomic_DNA"/>
</dbReference>
<accession>A0A4S4MZ44</accession>
<organism evidence="7 8">
    <name type="scientific">Antrodiella citrinella</name>
    <dbReference type="NCBI Taxonomy" id="2447956"/>
    <lineage>
        <taxon>Eukaryota</taxon>
        <taxon>Fungi</taxon>
        <taxon>Dikarya</taxon>
        <taxon>Basidiomycota</taxon>
        <taxon>Agaricomycotina</taxon>
        <taxon>Agaricomycetes</taxon>
        <taxon>Polyporales</taxon>
        <taxon>Steccherinaceae</taxon>
        <taxon>Antrodiella</taxon>
    </lineage>
</organism>
<evidence type="ECO:0000313" key="8">
    <source>
        <dbReference type="Proteomes" id="UP000308730"/>
    </source>
</evidence>
<evidence type="ECO:0000256" key="6">
    <source>
        <dbReference type="ARBA" id="ARBA00023242"/>
    </source>
</evidence>
<keyword evidence="6" id="KW-0539">Nucleus</keyword>
<keyword evidence="8" id="KW-1185">Reference proteome</keyword>
<evidence type="ECO:0000256" key="1">
    <source>
        <dbReference type="ARBA" id="ARBA00004123"/>
    </source>
</evidence>
<dbReference type="GO" id="GO:0001006">
    <property type="term" value="F:RNA polymerase III type 3 promoter sequence-specific DNA binding"/>
    <property type="evidence" value="ECO:0007669"/>
    <property type="project" value="TreeGrafter"/>
</dbReference>